<dbReference type="PROSITE" id="PS00463">
    <property type="entry name" value="ZN2_CY6_FUNGAL_1"/>
    <property type="match status" value="1"/>
</dbReference>
<dbReference type="STRING" id="149040.A0A132BCH5"/>
<reference evidence="5 6" key="1">
    <citation type="submission" date="2015-10" db="EMBL/GenBank/DDBJ databases">
        <title>Full genome of DAOMC 229536 Phialocephala scopiformis, a fungal endophyte of spruce producing the potent anti-insectan compound rugulosin.</title>
        <authorList>
            <consortium name="DOE Joint Genome Institute"/>
            <person name="Walker A.K."/>
            <person name="Frasz S.L."/>
            <person name="Seifert K.A."/>
            <person name="Miller J.D."/>
            <person name="Mondo S.J."/>
            <person name="Labutti K."/>
            <person name="Lipzen A."/>
            <person name="Dockter R."/>
            <person name="Kennedy M."/>
            <person name="Grigoriev I.V."/>
            <person name="Spatafora J.W."/>
        </authorList>
    </citation>
    <scope>NUCLEOTIDE SEQUENCE [LARGE SCALE GENOMIC DNA]</scope>
    <source>
        <strain evidence="5 6">CBS 120377</strain>
    </source>
</reference>
<dbReference type="Pfam" id="PF00172">
    <property type="entry name" value="Zn_clus"/>
    <property type="match status" value="1"/>
</dbReference>
<dbReference type="SMART" id="SM00066">
    <property type="entry name" value="GAL4"/>
    <property type="match status" value="1"/>
</dbReference>
<dbReference type="GO" id="GO:0005634">
    <property type="term" value="C:nucleus"/>
    <property type="evidence" value="ECO:0007669"/>
    <property type="project" value="UniProtKB-SubCell"/>
</dbReference>
<dbReference type="AlphaFoldDB" id="A0A132BCH5"/>
<dbReference type="RefSeq" id="XP_018064470.1">
    <property type="nucleotide sequence ID" value="XM_018209975.1"/>
</dbReference>
<dbReference type="PROSITE" id="PS50048">
    <property type="entry name" value="ZN2_CY6_FUNGAL_2"/>
    <property type="match status" value="1"/>
</dbReference>
<dbReference type="KEGG" id="psco:LY89DRAFT_597337"/>
<dbReference type="GO" id="GO:0008270">
    <property type="term" value="F:zinc ion binding"/>
    <property type="evidence" value="ECO:0007669"/>
    <property type="project" value="InterPro"/>
</dbReference>
<organism evidence="5 6">
    <name type="scientific">Mollisia scopiformis</name>
    <name type="common">Conifer needle endophyte fungus</name>
    <name type="synonym">Phialocephala scopiformis</name>
    <dbReference type="NCBI Taxonomy" id="149040"/>
    <lineage>
        <taxon>Eukaryota</taxon>
        <taxon>Fungi</taxon>
        <taxon>Dikarya</taxon>
        <taxon>Ascomycota</taxon>
        <taxon>Pezizomycotina</taxon>
        <taxon>Leotiomycetes</taxon>
        <taxon>Helotiales</taxon>
        <taxon>Mollisiaceae</taxon>
        <taxon>Mollisia</taxon>
    </lineage>
</organism>
<sequence>MPAERVRPTPVSCRSCRSKKLKCNRVQPCSNCTARGIACHFLVAPQPQSDITSTPRSNEELLRRIEQLESRVLRQTDSTEPAAGDNLASRQHPLNPISESVIVANDHQKRDRDSRVIENIGTRDDSLLPRLSNRVAFRITDTHHISEIESDLQDQFSASNYYGGLNSNIVTFPTFRVASLLIQNYEANVDFLCHILHIPTVKSLAKTFYLQLSQNESVLPGQAALLLSTFAISAYFYQPFERSEVATTKEDGIRLSKSLIKGALDVLDHSRRNTSGTLEDVQAYILMSFVTYHLDGFSARGRILFAAALSIARELRLHQLDADETTPAESETSIRVLIDREVKRRVFWQIASTDWLLSFISGPQEGMYFIHPNHINVRLPKNCADEDVDLSEDTIAINGPQPTSMSFFLERLRLANLCREMTDTVPLETSKLIQMPYEQIIALDQKLQDFLSNLPFFFKFDSESRRRSKPFEAVYPKITVSRYCITSEAHSRRCKLHQRFLLRQSVDPRYAYSRQACLESARAAVSGFLYLREHECTYASSEFMGIMLHFTHLALVVMAMDLCFNKGQPDEAEIKSELKIALQMFEEARNSSALLSRFWCSLNEVLRKHNVDLNHPTNSAGSNDLRLMPDGGYNFLTVDHMQYAQTEMNIDDPNFTFDTSFDDFWQFAMQGESNPDSITWDNLYSSLDSRPL</sequence>
<dbReference type="PANTHER" id="PTHR31001">
    <property type="entry name" value="UNCHARACTERIZED TRANSCRIPTIONAL REGULATORY PROTEIN"/>
    <property type="match status" value="1"/>
</dbReference>
<keyword evidence="2" id="KW-0539">Nucleus</keyword>
<evidence type="ECO:0000313" key="5">
    <source>
        <dbReference type="EMBL" id="KUJ10115.1"/>
    </source>
</evidence>
<dbReference type="GO" id="GO:0000981">
    <property type="term" value="F:DNA-binding transcription factor activity, RNA polymerase II-specific"/>
    <property type="evidence" value="ECO:0007669"/>
    <property type="project" value="InterPro"/>
</dbReference>
<feature type="region of interest" description="Disordered" evidence="3">
    <location>
        <begin position="72"/>
        <end position="91"/>
    </location>
</feature>
<evidence type="ECO:0000256" key="2">
    <source>
        <dbReference type="ARBA" id="ARBA00023242"/>
    </source>
</evidence>
<proteinExistence type="predicted"/>
<dbReference type="InParanoid" id="A0A132BCH5"/>
<keyword evidence="6" id="KW-1185">Reference proteome</keyword>
<protein>
    <recommendedName>
        <fullName evidence="4">Zn(2)-C6 fungal-type domain-containing protein</fullName>
    </recommendedName>
</protein>
<evidence type="ECO:0000313" key="6">
    <source>
        <dbReference type="Proteomes" id="UP000070700"/>
    </source>
</evidence>
<dbReference type="Proteomes" id="UP000070700">
    <property type="component" value="Unassembled WGS sequence"/>
</dbReference>
<dbReference type="InterPro" id="IPR001138">
    <property type="entry name" value="Zn2Cys6_DnaBD"/>
</dbReference>
<dbReference type="OrthoDB" id="3014581at2759"/>
<evidence type="ECO:0000259" key="4">
    <source>
        <dbReference type="PROSITE" id="PS50048"/>
    </source>
</evidence>
<dbReference type="Gene3D" id="4.10.240.10">
    <property type="entry name" value="Zn(2)-C6 fungal-type DNA-binding domain"/>
    <property type="match status" value="1"/>
</dbReference>
<name>A0A132BCH5_MOLSC</name>
<accession>A0A132BCH5</accession>
<dbReference type="GeneID" id="28819701"/>
<dbReference type="CDD" id="cd12148">
    <property type="entry name" value="fungal_TF_MHR"/>
    <property type="match status" value="1"/>
</dbReference>
<comment type="subcellular location">
    <subcellularLocation>
        <location evidence="1">Nucleus</location>
    </subcellularLocation>
</comment>
<dbReference type="EMBL" id="KQ947430">
    <property type="protein sequence ID" value="KUJ10115.1"/>
    <property type="molecule type" value="Genomic_DNA"/>
</dbReference>
<evidence type="ECO:0000256" key="3">
    <source>
        <dbReference type="SAM" id="MobiDB-lite"/>
    </source>
</evidence>
<feature type="domain" description="Zn(2)-C6 fungal-type" evidence="4">
    <location>
        <begin position="12"/>
        <end position="41"/>
    </location>
</feature>
<gene>
    <name evidence="5" type="ORF">LY89DRAFT_597337</name>
</gene>
<dbReference type="CDD" id="cd00067">
    <property type="entry name" value="GAL4"/>
    <property type="match status" value="1"/>
</dbReference>
<evidence type="ECO:0000256" key="1">
    <source>
        <dbReference type="ARBA" id="ARBA00004123"/>
    </source>
</evidence>
<dbReference type="SUPFAM" id="SSF57701">
    <property type="entry name" value="Zn2/Cys6 DNA-binding domain"/>
    <property type="match status" value="1"/>
</dbReference>
<dbReference type="InterPro" id="IPR036864">
    <property type="entry name" value="Zn2-C6_fun-type_DNA-bd_sf"/>
</dbReference>
<dbReference type="PANTHER" id="PTHR31001:SF90">
    <property type="entry name" value="CENTROMERE DNA-BINDING PROTEIN COMPLEX CBF3 SUBUNIT B"/>
    <property type="match status" value="1"/>
</dbReference>
<dbReference type="InterPro" id="IPR050613">
    <property type="entry name" value="Sec_Metabolite_Reg"/>
</dbReference>